<feature type="region of interest" description="Disordered" evidence="8">
    <location>
        <begin position="738"/>
        <end position="764"/>
    </location>
</feature>
<feature type="transmembrane region" description="Helical" evidence="9">
    <location>
        <begin position="1281"/>
        <end position="1302"/>
    </location>
</feature>
<feature type="region of interest" description="Disordered" evidence="8">
    <location>
        <begin position="1310"/>
        <end position="1346"/>
    </location>
</feature>
<dbReference type="EMBL" id="MU006625">
    <property type="protein sequence ID" value="KAF2741783.1"/>
    <property type="molecule type" value="Genomic_DNA"/>
</dbReference>
<feature type="region of interest" description="Disordered" evidence="8">
    <location>
        <begin position="114"/>
        <end position="210"/>
    </location>
</feature>
<dbReference type="Pfam" id="PF04193">
    <property type="entry name" value="PQ-loop"/>
    <property type="match status" value="2"/>
</dbReference>
<keyword evidence="5 9" id="KW-1133">Transmembrane helix</keyword>
<keyword evidence="11" id="KW-1185">Reference proteome</keyword>
<dbReference type="InterPro" id="IPR016817">
    <property type="entry name" value="MannP-dilichol_defect-1"/>
</dbReference>
<reference evidence="10" key="1">
    <citation type="journal article" date="2020" name="Stud. Mycol.">
        <title>101 Dothideomycetes genomes: a test case for predicting lifestyles and emergence of pathogens.</title>
        <authorList>
            <person name="Haridas S."/>
            <person name="Albert R."/>
            <person name="Binder M."/>
            <person name="Bloem J."/>
            <person name="Labutti K."/>
            <person name="Salamov A."/>
            <person name="Andreopoulos B."/>
            <person name="Baker S."/>
            <person name="Barry K."/>
            <person name="Bills G."/>
            <person name="Bluhm B."/>
            <person name="Cannon C."/>
            <person name="Castanera R."/>
            <person name="Culley D."/>
            <person name="Daum C."/>
            <person name="Ezra D."/>
            <person name="Gonzalez J."/>
            <person name="Henrissat B."/>
            <person name="Kuo A."/>
            <person name="Liang C."/>
            <person name="Lipzen A."/>
            <person name="Lutzoni F."/>
            <person name="Magnuson J."/>
            <person name="Mondo S."/>
            <person name="Nolan M."/>
            <person name="Ohm R."/>
            <person name="Pangilinan J."/>
            <person name="Park H.-J."/>
            <person name="Ramirez L."/>
            <person name="Alfaro M."/>
            <person name="Sun H."/>
            <person name="Tritt A."/>
            <person name="Yoshinaga Y."/>
            <person name="Zwiers L.-H."/>
            <person name="Turgeon B."/>
            <person name="Goodwin S."/>
            <person name="Spatafora J."/>
            <person name="Crous P."/>
            <person name="Grigoriev I."/>
        </authorList>
    </citation>
    <scope>NUCLEOTIDE SEQUENCE</scope>
    <source>
        <strain evidence="10">CBS 119925</strain>
    </source>
</reference>
<feature type="compositionally biased region" description="Pro residues" evidence="8">
    <location>
        <begin position="67"/>
        <end position="76"/>
    </location>
</feature>
<dbReference type="GO" id="GO:0016020">
    <property type="term" value="C:membrane"/>
    <property type="evidence" value="ECO:0007669"/>
    <property type="project" value="UniProtKB-SubCell"/>
</dbReference>
<feature type="compositionally biased region" description="Polar residues" evidence="8">
    <location>
        <begin position="1"/>
        <end position="16"/>
    </location>
</feature>
<evidence type="ECO:0000256" key="3">
    <source>
        <dbReference type="ARBA" id="ARBA00022692"/>
    </source>
</evidence>
<proteinExistence type="inferred from homology"/>
<accession>A0A6A6UVB3</accession>
<keyword evidence="4" id="KW-0677">Repeat</keyword>
<evidence type="ECO:0000256" key="1">
    <source>
        <dbReference type="ARBA" id="ARBA00004141"/>
    </source>
</evidence>
<feature type="region of interest" description="Disordered" evidence="8">
    <location>
        <begin position="1"/>
        <end position="81"/>
    </location>
</feature>
<comment type="similarity">
    <text evidence="7">Belongs to the MPDU1 (TC 2.A.43.3) family.</text>
</comment>
<sequence length="1346" mass="143823">MTSSPDPTVSNLSQHLQKQRNQKKTLEKQKSRRRNASRDELGRGDKIAEKATSATDPKEIANSPPIEGSPPTPPQPTQHAITSPLLSGIDVSATPAGQYTSEWASSIAMLGPQASPNSGGIAISPSPPALQYSPSPRAHMYGQAQLGSSPRAAAMRPLSHPNHYSSFGGRLHGSPHGSPGPNRRSSMYSQLGKRASVGSHASPPLPHQPQGHFYNLPDMNTLGLEGVKNGATAGEGGYYCGFDTLCMAGDEPAKVSENVLIVGYSGGVDIIRVDKRKLDLVGRLQGLQGNVIGAKILPWTARHDPMFAWRPLIALILHGPVLSTTESADVGGAAIVDNGASESPSRPASAADNAPMILGYQTTVEVFTLKERTQIATLYKSPLLPLTTPVDSPFFQPPPPTGDFVVDAKGKFVVVASGASGEVFIFAPIMQRDAGLDWCCIGKVWTNVVFREKASQSGSSSAGDGNQDDACRDRIGAPVFSLSDRWLAVAPPDSSTLLPLDGEAVTSPAYDKPPGLDHHAVPPQPVPNCWVDAPESGFVDRLAREGTQVAMKGARWATEKGMQAFRSYMNKGTQANGYGAGAYYGSEPAPPQYFPPTHAQNQSQSRQETSVISIYDLQRLVDSARTKTKAAVQPVATIPAPAGCSHLSLTPGGLMLMTVSGKGDLQDVWDLKRMASRRTHKLDTEPSGAHVRQVARFARMTVTNVVDVVWSSPKPNRVAVITDNRTVHMFLMPSSAFQWPPSRRVPKSGSGKPTADSSTGKDLGGAVSSAMQVINGTAKPFLNAVRTRNTGSGPRFPSLSSLGITPAAGAKSGKAVAAGVGKSINNIRHAGDNKLSLPTSRDAVKPSSVRWFSGRGRGCIGLVAGGRLQIFRVYIRQSTDKGTSSYSTSISKKKIAELAVDPVPDGKLPPVVAMYLDQCLEEPQSVRGVWLPRSLPKQPIKRGVSTAPVSQSEIESNPPFKPFHANSKAARFKFTRKASPGGQENGEVSFTGTELVSNLHANGCGSWLFGEEVEATRVSALTSRTHDFEDDEFTIIGVAARVENRLTLGNDGEEVSQVYVRTRPRRGRVLPTEEGHVEDERDVLEEGYKHIITDIDPLNHPDCVKLAISKGLSYGIIGASGIVKIPQLLKLLNSQSSEGVSFLSYLLESGAYLISLSYNIRHQFPFSTYGETALILVQNIVIASLVLQYGGKTSGIAAWIAGLGAAGAALFREDIVDVKTLNWLQAGSGVLGVASKVPQIVEIARNGGTGQLSAFTVMNYLLGSASRIYTTLQEVNDPLILWGYIAGFVLNLILAFQVIYYWNSPASRYTPQTRKPRPITAEKVNAGSSSSYARVAAKSPSTRRRG</sequence>
<evidence type="ECO:0000313" key="11">
    <source>
        <dbReference type="Proteomes" id="UP000799440"/>
    </source>
</evidence>
<dbReference type="PANTHER" id="PTHR12226:SF2">
    <property type="entry name" value="MANNOSE-P-DOLICHOL UTILIZATION DEFECT 1 PROTEIN"/>
    <property type="match status" value="1"/>
</dbReference>
<evidence type="ECO:0000256" key="6">
    <source>
        <dbReference type="ARBA" id="ARBA00023136"/>
    </source>
</evidence>
<protein>
    <submittedName>
        <fullName evidence="10">Uncharacterized protein</fullName>
    </submittedName>
</protein>
<comment type="subcellular location">
    <subcellularLocation>
        <location evidence="1">Membrane</location>
        <topology evidence="1">Multi-pass membrane protein</topology>
    </subcellularLocation>
</comment>
<gene>
    <name evidence="10" type="ORF">M011DRAFT_462978</name>
</gene>
<evidence type="ECO:0000256" key="9">
    <source>
        <dbReference type="SAM" id="Phobius"/>
    </source>
</evidence>
<keyword evidence="6 9" id="KW-0472">Membrane</keyword>
<dbReference type="Gene3D" id="1.20.1280.290">
    <property type="match status" value="2"/>
</dbReference>
<dbReference type="OrthoDB" id="3938623at2759"/>
<name>A0A6A6UVB3_9PLEO</name>
<evidence type="ECO:0000256" key="8">
    <source>
        <dbReference type="SAM" id="MobiDB-lite"/>
    </source>
</evidence>
<keyword evidence="2" id="KW-0813">Transport</keyword>
<evidence type="ECO:0000256" key="5">
    <source>
        <dbReference type="ARBA" id="ARBA00022989"/>
    </source>
</evidence>
<dbReference type="Proteomes" id="UP000799440">
    <property type="component" value="Unassembled WGS sequence"/>
</dbReference>
<dbReference type="SUPFAM" id="SSF69322">
    <property type="entry name" value="Tricorn protease domain 2"/>
    <property type="match status" value="1"/>
</dbReference>
<evidence type="ECO:0000256" key="7">
    <source>
        <dbReference type="ARBA" id="ARBA00038475"/>
    </source>
</evidence>
<feature type="region of interest" description="Disordered" evidence="8">
    <location>
        <begin position="941"/>
        <end position="961"/>
    </location>
</feature>
<keyword evidence="3 9" id="KW-0812">Transmembrane</keyword>
<dbReference type="InterPro" id="IPR006603">
    <property type="entry name" value="PQ-loop_rpt"/>
</dbReference>
<evidence type="ECO:0000313" key="10">
    <source>
        <dbReference type="EMBL" id="KAF2741783.1"/>
    </source>
</evidence>
<evidence type="ECO:0000256" key="2">
    <source>
        <dbReference type="ARBA" id="ARBA00022448"/>
    </source>
</evidence>
<dbReference type="SMART" id="SM00679">
    <property type="entry name" value="CTNS"/>
    <property type="match status" value="2"/>
</dbReference>
<feature type="compositionally biased region" description="Basic and acidic residues" evidence="8">
    <location>
        <begin position="36"/>
        <end position="49"/>
    </location>
</feature>
<dbReference type="PANTHER" id="PTHR12226">
    <property type="entry name" value="MANNOSE-P-DOLICHOL UTILIZATION DEFECT 1 LEC35 -RELATED"/>
    <property type="match status" value="1"/>
</dbReference>
<evidence type="ECO:0000256" key="4">
    <source>
        <dbReference type="ARBA" id="ARBA00022737"/>
    </source>
</evidence>
<organism evidence="10 11">
    <name type="scientific">Sporormia fimetaria CBS 119925</name>
    <dbReference type="NCBI Taxonomy" id="1340428"/>
    <lineage>
        <taxon>Eukaryota</taxon>
        <taxon>Fungi</taxon>
        <taxon>Dikarya</taxon>
        <taxon>Ascomycota</taxon>
        <taxon>Pezizomycotina</taxon>
        <taxon>Dothideomycetes</taxon>
        <taxon>Pleosporomycetidae</taxon>
        <taxon>Pleosporales</taxon>
        <taxon>Sporormiaceae</taxon>
        <taxon>Sporormia</taxon>
    </lineage>
</organism>